<evidence type="ECO:0000313" key="4">
    <source>
        <dbReference type="EMBL" id="GGF23815.1"/>
    </source>
</evidence>
<evidence type="ECO:0000256" key="1">
    <source>
        <dbReference type="ARBA" id="ARBA00007521"/>
    </source>
</evidence>
<evidence type="ECO:0000256" key="3">
    <source>
        <dbReference type="SAM" id="MobiDB-lite"/>
    </source>
</evidence>
<dbReference type="Proteomes" id="UP000598775">
    <property type="component" value="Unassembled WGS sequence"/>
</dbReference>
<dbReference type="RefSeq" id="WP_188676766.1">
    <property type="nucleotide sequence ID" value="NZ_BMGP01000003.1"/>
</dbReference>
<dbReference type="Gene3D" id="2.30.30.110">
    <property type="match status" value="1"/>
</dbReference>
<dbReference type="Pfam" id="PF02452">
    <property type="entry name" value="PemK_toxin"/>
    <property type="match status" value="1"/>
</dbReference>
<comment type="similarity">
    <text evidence="1">Belongs to the PemK/MazF family.</text>
</comment>
<evidence type="ECO:0000313" key="5">
    <source>
        <dbReference type="Proteomes" id="UP000598775"/>
    </source>
</evidence>
<dbReference type="EMBL" id="BMGP01000003">
    <property type="protein sequence ID" value="GGF23815.1"/>
    <property type="molecule type" value="Genomic_DNA"/>
</dbReference>
<organism evidence="4 5">
    <name type="scientific">Subtercola lobariae</name>
    <dbReference type="NCBI Taxonomy" id="1588641"/>
    <lineage>
        <taxon>Bacteria</taxon>
        <taxon>Bacillati</taxon>
        <taxon>Actinomycetota</taxon>
        <taxon>Actinomycetes</taxon>
        <taxon>Micrococcales</taxon>
        <taxon>Microbacteriaceae</taxon>
        <taxon>Subtercola</taxon>
    </lineage>
</organism>
<dbReference type="AlphaFoldDB" id="A0A917B5K5"/>
<dbReference type="InterPro" id="IPR011067">
    <property type="entry name" value="Plasmid_toxin/cell-grow_inhib"/>
</dbReference>
<protein>
    <submittedName>
        <fullName evidence="4">mRNA interferase PemK</fullName>
    </submittedName>
</protein>
<dbReference type="GO" id="GO:0003677">
    <property type="term" value="F:DNA binding"/>
    <property type="evidence" value="ECO:0007669"/>
    <property type="project" value="InterPro"/>
</dbReference>
<reference evidence="4 5" key="1">
    <citation type="journal article" date="2014" name="Int. J. Syst. Evol. Microbiol.">
        <title>Complete genome sequence of Corynebacterium casei LMG S-19264T (=DSM 44701T), isolated from a smear-ripened cheese.</title>
        <authorList>
            <consortium name="US DOE Joint Genome Institute (JGI-PGF)"/>
            <person name="Walter F."/>
            <person name="Albersmeier A."/>
            <person name="Kalinowski J."/>
            <person name="Ruckert C."/>
        </authorList>
    </citation>
    <scope>NUCLEOTIDE SEQUENCE [LARGE SCALE GENOMIC DNA]</scope>
    <source>
        <strain evidence="4 5">CGMCC 1.12976</strain>
    </source>
</reference>
<name>A0A917B5K5_9MICO</name>
<keyword evidence="2" id="KW-1277">Toxin-antitoxin system</keyword>
<proteinExistence type="inferred from homology"/>
<comment type="caution">
    <text evidence="4">The sequence shown here is derived from an EMBL/GenBank/DDBJ whole genome shotgun (WGS) entry which is preliminary data.</text>
</comment>
<accession>A0A917B5K5</accession>
<keyword evidence="5" id="KW-1185">Reference proteome</keyword>
<dbReference type="SUPFAM" id="SSF50118">
    <property type="entry name" value="Cell growth inhibitor/plasmid maintenance toxic component"/>
    <property type="match status" value="1"/>
</dbReference>
<gene>
    <name evidence="4" type="ORF">GCM10011399_16730</name>
</gene>
<sequence>MASLSGLLRSIGRMLGVQRTPPARTSTPQKPPSGKAATVQVDPRSLGTVKLSYTPHADSRPDPGEVVWTWVPYEENDGRGKDRPVLIVARLSASTCLGIALTSKSHEGDRGALRLGAGGWDQGGRASWARLDRLFRVSNAGMRREGSALDARTYDAVAKALRARYRW</sequence>
<feature type="region of interest" description="Disordered" evidence="3">
    <location>
        <begin position="13"/>
        <end position="40"/>
    </location>
</feature>
<evidence type="ECO:0000256" key="2">
    <source>
        <dbReference type="ARBA" id="ARBA00022649"/>
    </source>
</evidence>
<dbReference type="InterPro" id="IPR003477">
    <property type="entry name" value="PemK-like"/>
</dbReference>